<evidence type="ECO:0000313" key="4">
    <source>
        <dbReference type="Proteomes" id="UP000630718"/>
    </source>
</evidence>
<keyword evidence="4" id="KW-1185">Reference proteome</keyword>
<feature type="region of interest" description="Disordered" evidence="1">
    <location>
        <begin position="38"/>
        <end position="126"/>
    </location>
</feature>
<feature type="compositionally biased region" description="Acidic residues" evidence="1">
    <location>
        <begin position="55"/>
        <end position="80"/>
    </location>
</feature>
<keyword evidence="2" id="KW-0732">Signal</keyword>
<feature type="chain" id="PRO_5036974578" description="Secreted protein" evidence="2">
    <location>
        <begin position="28"/>
        <end position="308"/>
    </location>
</feature>
<name>A0A919AU33_9ACTN</name>
<sequence length="308" mass="30283">MRRTARALSVAVLAGAALTTGPVPGHAAPAVRWQAAPDGGVRAADPAGDAVGPAEAEEPLDGEVPEIPDADEPLGEDLADTGEPFGAEPPGPPEDPGEPAGADAGRRPGGREPAAEVSPGTVEPGATVTVSVSCPRVHGPAPAVLDATSQAFDKGTVTLRKVPGDDGGKGAGPAYRGTARVAPAGNFEGGPDSAGPDTAWTVDGTCPGARGTEGPPWSATFTVLKPRGGPCPEPVRPGGHCGTTKPPCPRTVRPGEPCDAPPPHGVHAGQGGAFTDSVPALVAGGVLIAGALAAAAHRLRFRDRGTGA</sequence>
<dbReference type="RefSeq" id="WP_190207503.1">
    <property type="nucleotide sequence ID" value="NZ_BNBI01000015.1"/>
</dbReference>
<organism evidence="3 4">
    <name type="scientific">Streptomyces fumanus</name>
    <dbReference type="NCBI Taxonomy" id="67302"/>
    <lineage>
        <taxon>Bacteria</taxon>
        <taxon>Bacillati</taxon>
        <taxon>Actinomycetota</taxon>
        <taxon>Actinomycetes</taxon>
        <taxon>Kitasatosporales</taxon>
        <taxon>Streptomycetaceae</taxon>
        <taxon>Streptomyces</taxon>
    </lineage>
</organism>
<evidence type="ECO:0000313" key="3">
    <source>
        <dbReference type="EMBL" id="GHF25478.1"/>
    </source>
</evidence>
<gene>
    <name evidence="3" type="ORF">GCM10018772_59030</name>
</gene>
<reference evidence="3" key="1">
    <citation type="journal article" date="2014" name="Int. J. Syst. Evol. Microbiol.">
        <title>Complete genome sequence of Corynebacterium casei LMG S-19264T (=DSM 44701T), isolated from a smear-ripened cheese.</title>
        <authorList>
            <consortium name="US DOE Joint Genome Institute (JGI-PGF)"/>
            <person name="Walter F."/>
            <person name="Albersmeier A."/>
            <person name="Kalinowski J."/>
            <person name="Ruckert C."/>
        </authorList>
    </citation>
    <scope>NUCLEOTIDE SEQUENCE</scope>
    <source>
        <strain evidence="3">JCM 4477</strain>
    </source>
</reference>
<dbReference type="Proteomes" id="UP000630718">
    <property type="component" value="Unassembled WGS sequence"/>
</dbReference>
<dbReference type="AlphaFoldDB" id="A0A919AU33"/>
<dbReference type="EMBL" id="BNBI01000015">
    <property type="protein sequence ID" value="GHF25478.1"/>
    <property type="molecule type" value="Genomic_DNA"/>
</dbReference>
<accession>A0A919AU33</accession>
<comment type="caution">
    <text evidence="3">The sequence shown here is derived from an EMBL/GenBank/DDBJ whole genome shotgun (WGS) entry which is preliminary data.</text>
</comment>
<evidence type="ECO:0008006" key="5">
    <source>
        <dbReference type="Google" id="ProtNLM"/>
    </source>
</evidence>
<feature type="compositionally biased region" description="Low complexity" evidence="1">
    <location>
        <begin position="38"/>
        <end position="54"/>
    </location>
</feature>
<proteinExistence type="predicted"/>
<protein>
    <recommendedName>
        <fullName evidence="5">Secreted protein</fullName>
    </recommendedName>
</protein>
<feature type="signal peptide" evidence="2">
    <location>
        <begin position="1"/>
        <end position="27"/>
    </location>
</feature>
<evidence type="ECO:0000256" key="1">
    <source>
        <dbReference type="SAM" id="MobiDB-lite"/>
    </source>
</evidence>
<feature type="compositionally biased region" description="Basic and acidic residues" evidence="1">
    <location>
        <begin position="104"/>
        <end position="114"/>
    </location>
</feature>
<reference evidence="3" key="2">
    <citation type="submission" date="2020-09" db="EMBL/GenBank/DDBJ databases">
        <authorList>
            <person name="Sun Q."/>
            <person name="Ohkuma M."/>
        </authorList>
    </citation>
    <scope>NUCLEOTIDE SEQUENCE</scope>
    <source>
        <strain evidence="3">JCM 4477</strain>
    </source>
</reference>
<evidence type="ECO:0000256" key="2">
    <source>
        <dbReference type="SAM" id="SignalP"/>
    </source>
</evidence>